<evidence type="ECO:0000313" key="2">
    <source>
        <dbReference type="EMBL" id="OHT16402.1"/>
    </source>
</evidence>
<dbReference type="GeneID" id="94825516"/>
<comment type="caution">
    <text evidence="2">The sequence shown here is derived from an EMBL/GenBank/DDBJ whole genome shotgun (WGS) entry which is preliminary data.</text>
</comment>
<proteinExistence type="predicted"/>
<protein>
    <submittedName>
        <fullName evidence="2">Uncharacterized protein</fullName>
    </submittedName>
</protein>
<name>A0A1J4KZ23_9EUKA</name>
<keyword evidence="1" id="KW-0732">Signal</keyword>
<reference evidence="2" key="1">
    <citation type="submission" date="2016-10" db="EMBL/GenBank/DDBJ databases">
        <authorList>
            <person name="Benchimol M."/>
            <person name="Almeida L.G."/>
            <person name="Vasconcelos A.T."/>
            <person name="Perreira-Neves A."/>
            <person name="Rosa I.A."/>
            <person name="Tasca T."/>
            <person name="Bogo M.R."/>
            <person name="de Souza W."/>
        </authorList>
    </citation>
    <scope>NUCLEOTIDE SEQUENCE [LARGE SCALE GENOMIC DNA]</scope>
    <source>
        <strain evidence="2">K</strain>
    </source>
</reference>
<organism evidence="2 3">
    <name type="scientific">Tritrichomonas foetus</name>
    <dbReference type="NCBI Taxonomy" id="1144522"/>
    <lineage>
        <taxon>Eukaryota</taxon>
        <taxon>Metamonada</taxon>
        <taxon>Parabasalia</taxon>
        <taxon>Tritrichomonadida</taxon>
        <taxon>Tritrichomonadidae</taxon>
        <taxon>Tritrichomonas</taxon>
    </lineage>
</organism>
<dbReference type="AlphaFoldDB" id="A0A1J4KZ23"/>
<dbReference type="VEuPathDB" id="TrichDB:TRFO_02640"/>
<feature type="chain" id="PRO_5013017979" evidence="1">
    <location>
        <begin position="17"/>
        <end position="201"/>
    </location>
</feature>
<dbReference type="EMBL" id="MLAK01000111">
    <property type="protein sequence ID" value="OHT16402.1"/>
    <property type="molecule type" value="Genomic_DNA"/>
</dbReference>
<keyword evidence="3" id="KW-1185">Reference proteome</keyword>
<evidence type="ECO:0000256" key="1">
    <source>
        <dbReference type="SAM" id="SignalP"/>
    </source>
</evidence>
<gene>
    <name evidence="2" type="ORF">TRFO_02640</name>
</gene>
<evidence type="ECO:0000313" key="3">
    <source>
        <dbReference type="Proteomes" id="UP000179807"/>
    </source>
</evidence>
<dbReference type="RefSeq" id="XP_068369538.1">
    <property type="nucleotide sequence ID" value="XM_068490812.1"/>
</dbReference>
<dbReference type="Proteomes" id="UP000179807">
    <property type="component" value="Unassembled WGS sequence"/>
</dbReference>
<feature type="signal peptide" evidence="1">
    <location>
        <begin position="1"/>
        <end position="16"/>
    </location>
</feature>
<accession>A0A1J4KZ23</accession>
<sequence>MMLCLFSFLLLNARYQKKEESKHIICVGNQANAPDECKEDVVEILTWRATINRIQEINERIIIIDFFEDTDITGQLGVESKIYPEIIALGYRPDKSGKKPVVTGTLDIVKTDQRLIITGEDYNFAENLNIIAHCSGRKLPIIETLETLHDNPIRLLSKVKSIDITYDHAISPSVPAFSTTLEVSNFPLFTYHTNKGRLAEK</sequence>